<keyword evidence="2" id="KW-1185">Reference proteome</keyword>
<dbReference type="RefSeq" id="WP_064089537.1">
    <property type="nucleotide sequence ID" value="NZ_LXSQ01000013.1"/>
</dbReference>
<evidence type="ECO:0000313" key="2">
    <source>
        <dbReference type="Proteomes" id="UP000077726"/>
    </source>
</evidence>
<dbReference type="AlphaFoldDB" id="A0A1B6VZB9"/>
<comment type="caution">
    <text evidence="1">The sequence shown here is derived from an EMBL/GenBank/DDBJ whole genome shotgun (WGS) entry which is preliminary data.</text>
</comment>
<dbReference type="OrthoDB" id="9554354at2"/>
<sequence length="98" mass="11242">MVVDLNKVLTEMNPPPMFVDIRKLLRLQYNRSIDSEVLKIYSGKVDADMQDWLARKAAYCLLKGDGDNVYAWIEFISALDIDNTKIIVDYINGNQDLS</sequence>
<dbReference type="Proteomes" id="UP000077726">
    <property type="component" value="Unassembled WGS sequence"/>
</dbReference>
<accession>A0A1B6VZB9</accession>
<dbReference type="EMBL" id="LXSQ01000013">
    <property type="protein sequence ID" value="OAM43545.1"/>
    <property type="molecule type" value="Genomic_DNA"/>
</dbReference>
<dbReference type="STRING" id="1795832.A7Q00_05095"/>
<name>A0A1B6VZB9_9NEIS</name>
<proteinExistence type="predicted"/>
<protein>
    <submittedName>
        <fullName evidence="1">Uncharacterized protein</fullName>
    </submittedName>
</protein>
<evidence type="ECO:0000313" key="1">
    <source>
        <dbReference type="EMBL" id="OAM43545.1"/>
    </source>
</evidence>
<organism evidence="1 2">
    <name type="scientific">Eikenella halliae</name>
    <dbReference type="NCBI Taxonomy" id="1795832"/>
    <lineage>
        <taxon>Bacteria</taxon>
        <taxon>Pseudomonadati</taxon>
        <taxon>Pseudomonadota</taxon>
        <taxon>Betaproteobacteria</taxon>
        <taxon>Neisseriales</taxon>
        <taxon>Neisseriaceae</taxon>
        <taxon>Eikenella</taxon>
    </lineage>
</organism>
<reference evidence="2" key="1">
    <citation type="submission" date="2016-05" db="EMBL/GenBank/DDBJ databases">
        <title>Draft genome of Corynebacterium afermentans subsp. afermentans LCDC 88199T.</title>
        <authorList>
            <person name="Bernier A.-M."/>
            <person name="Bernard K."/>
        </authorList>
    </citation>
    <scope>NUCLEOTIDE SEQUENCE [LARGE SCALE GENOMIC DNA]</scope>
    <source>
        <strain evidence="2">NML130454</strain>
    </source>
</reference>
<gene>
    <name evidence="1" type="ORF">A7Q00_05095</name>
</gene>